<reference evidence="1 2" key="1">
    <citation type="submission" date="2023-01" db="EMBL/GenBank/DDBJ databases">
        <title>Complete genome of Chryseobacterium camelliae VAN22-5A.</title>
        <authorList>
            <person name="Zong G."/>
            <person name="Cao G."/>
        </authorList>
    </citation>
    <scope>NUCLEOTIDE SEQUENCE [LARGE SCALE GENOMIC DNA]</scope>
    <source>
        <strain evidence="1 2">VAN22-5A</strain>
    </source>
</reference>
<sequence>MKINEYGRLIYQNGNDNLLTSNTSGIINTAFGVNSLLNNINGTLNTALGYNSLNGKGIQTENVAVGHASMARYNSTSDTNSISGNASVWISSISWNSKREFK</sequence>
<evidence type="ECO:0000313" key="2">
    <source>
        <dbReference type="Proteomes" id="UP001210978"/>
    </source>
</evidence>
<dbReference type="RefSeq" id="WP_271148488.1">
    <property type="nucleotide sequence ID" value="NZ_CP115859.1"/>
</dbReference>
<dbReference type="EMBL" id="CP115859">
    <property type="protein sequence ID" value="WBV60147.1"/>
    <property type="molecule type" value="Genomic_DNA"/>
</dbReference>
<keyword evidence="2" id="KW-1185">Reference proteome</keyword>
<dbReference type="Proteomes" id="UP001210978">
    <property type="component" value="Chromosome"/>
</dbReference>
<name>A0ABY7QMD9_9FLAO</name>
<proteinExistence type="predicted"/>
<evidence type="ECO:0000313" key="1">
    <source>
        <dbReference type="EMBL" id="WBV60147.1"/>
    </source>
</evidence>
<organism evidence="1 2">
    <name type="scientific">Chryseobacterium camelliae</name>
    <dbReference type="NCBI Taxonomy" id="1265445"/>
    <lineage>
        <taxon>Bacteria</taxon>
        <taxon>Pseudomonadati</taxon>
        <taxon>Bacteroidota</taxon>
        <taxon>Flavobacteriia</taxon>
        <taxon>Flavobacteriales</taxon>
        <taxon>Weeksellaceae</taxon>
        <taxon>Chryseobacterium group</taxon>
        <taxon>Chryseobacterium</taxon>
    </lineage>
</organism>
<accession>A0ABY7QMD9</accession>
<gene>
    <name evidence="1" type="ORF">PFY12_14040</name>
</gene>
<protein>
    <submittedName>
        <fullName evidence="1">Uncharacterized protein</fullName>
    </submittedName>
</protein>